<evidence type="ECO:0000256" key="4">
    <source>
        <dbReference type="ARBA" id="ARBA00022475"/>
    </source>
</evidence>
<keyword evidence="3" id="KW-0813">Transport</keyword>
<feature type="transmembrane region" description="Helical" evidence="8">
    <location>
        <begin position="232"/>
        <end position="260"/>
    </location>
</feature>
<evidence type="ECO:0000256" key="2">
    <source>
        <dbReference type="ARBA" id="ARBA00008821"/>
    </source>
</evidence>
<feature type="transmembrane region" description="Helical" evidence="8">
    <location>
        <begin position="396"/>
        <end position="419"/>
    </location>
</feature>
<dbReference type="GeneID" id="78522421"/>
<dbReference type="NCBIfam" id="NF037981">
    <property type="entry name" value="NCS2_1"/>
    <property type="match status" value="1"/>
</dbReference>
<dbReference type="InterPro" id="IPR017588">
    <property type="entry name" value="UacT-like"/>
</dbReference>
<feature type="transmembrane region" description="Helical" evidence="8">
    <location>
        <begin position="95"/>
        <end position="114"/>
    </location>
</feature>
<feature type="transmembrane region" description="Helical" evidence="8">
    <location>
        <begin position="126"/>
        <end position="144"/>
    </location>
</feature>
<feature type="transmembrane region" description="Helical" evidence="8">
    <location>
        <begin position="188"/>
        <end position="212"/>
    </location>
</feature>
<feature type="transmembrane region" description="Helical" evidence="8">
    <location>
        <begin position="42"/>
        <end position="60"/>
    </location>
</feature>
<sequence length="428" mass="45767">MKRQVSQSKSAVLGLQHLLAMYSGAVAVPLLIGTALQFNSEQMTYLVSIDIFMCGLATLVQLLRNRYFGIGLPVVLGCAIQAVEPLKMIGKQFTIGTMYGAIIIAGCFVFLIAGQFSRIKKLFPPVVTGTLITVIGLTLIPIAVQNMGGGDATAKSFGSLGSLVLSFLTVVIILVVQRWGRGFLSSIAVLIGLAAGTLIALAMGIVSLAPITEARWFHFPQPFYFGMPQFEWSSSITMIIIALVSMVESTGVFFALGGILNQNITAQDLKRGYRAEGLAQILGGIFNTFPYTTFSQNVGLLQLSGIKTKRPIYWSAGLLMLMGLIPKIGAFATIIPTPVLGGAMLVMFSMISVQGIRMLFQVDFNDQRNMLIVAVSLGLGLGVSVYPTLFEALPRTIQLFLGNGIVVASLSSVLLNIILKGKAGLAEK</sequence>
<evidence type="ECO:0000256" key="6">
    <source>
        <dbReference type="ARBA" id="ARBA00022989"/>
    </source>
</evidence>
<dbReference type="Pfam" id="PF00860">
    <property type="entry name" value="Xan_ur_permease"/>
    <property type="match status" value="1"/>
</dbReference>
<dbReference type="PROSITE" id="PS01116">
    <property type="entry name" value="XANTH_URACIL_PERMASE"/>
    <property type="match status" value="1"/>
</dbReference>
<dbReference type="GO" id="GO:0042907">
    <property type="term" value="F:xanthine transmembrane transporter activity"/>
    <property type="evidence" value="ECO:0007669"/>
    <property type="project" value="TreeGrafter"/>
</dbReference>
<evidence type="ECO:0000256" key="7">
    <source>
        <dbReference type="ARBA" id="ARBA00023136"/>
    </source>
</evidence>
<dbReference type="InterPro" id="IPR006042">
    <property type="entry name" value="Xan_ur_permease"/>
</dbReference>
<feature type="transmembrane region" description="Helical" evidence="8">
    <location>
        <begin position="67"/>
        <end position="83"/>
    </location>
</feature>
<keyword evidence="4" id="KW-1003">Cell membrane</keyword>
<comment type="subcellular location">
    <subcellularLocation>
        <location evidence="1">Cell membrane</location>
        <topology evidence="1">Multi-pass membrane protein</topology>
    </subcellularLocation>
</comment>
<dbReference type="NCBIfam" id="TIGR00801">
    <property type="entry name" value="ncs2"/>
    <property type="match status" value="1"/>
</dbReference>
<dbReference type="AlphaFoldDB" id="A0A3S6R3A4"/>
<evidence type="ECO:0000256" key="3">
    <source>
        <dbReference type="ARBA" id="ARBA00022448"/>
    </source>
</evidence>
<keyword evidence="7 8" id="KW-0472">Membrane</keyword>
<dbReference type="RefSeq" id="WP_057886521.1">
    <property type="nucleotide sequence ID" value="NZ_CP018180.1"/>
</dbReference>
<proteinExistence type="inferred from homology"/>
<name>A0A3S6R3A4_9LACO</name>
<dbReference type="InterPro" id="IPR006043">
    <property type="entry name" value="NCS2"/>
</dbReference>
<dbReference type="PANTHER" id="PTHR42810">
    <property type="entry name" value="PURINE PERMEASE C1399.01C-RELATED"/>
    <property type="match status" value="1"/>
</dbReference>
<dbReference type="GO" id="GO:0005886">
    <property type="term" value="C:plasma membrane"/>
    <property type="evidence" value="ECO:0007669"/>
    <property type="project" value="UniProtKB-SubCell"/>
</dbReference>
<accession>A0A3S6R3A4</accession>
<protein>
    <submittedName>
        <fullName evidence="9">Uric acid permease PucJ</fullName>
    </submittedName>
</protein>
<gene>
    <name evidence="9" type="ORF">BSQ50_01525</name>
</gene>
<evidence type="ECO:0000256" key="5">
    <source>
        <dbReference type="ARBA" id="ARBA00022692"/>
    </source>
</evidence>
<dbReference type="PANTHER" id="PTHR42810:SF4">
    <property type="entry name" value="URIC ACID TRANSPORTER UACT"/>
    <property type="match status" value="1"/>
</dbReference>
<feature type="transmembrane region" description="Helical" evidence="8">
    <location>
        <begin position="371"/>
        <end position="390"/>
    </location>
</feature>
<evidence type="ECO:0000313" key="9">
    <source>
        <dbReference type="EMBL" id="AUJ33145.1"/>
    </source>
</evidence>
<comment type="similarity">
    <text evidence="2">Belongs to the nucleobase:cation symporter-2 (NCS2) (TC 2.A.40) family.</text>
</comment>
<keyword evidence="6 8" id="KW-1133">Transmembrane helix</keyword>
<evidence type="ECO:0000256" key="8">
    <source>
        <dbReference type="SAM" id="Phobius"/>
    </source>
</evidence>
<organism evidence="9 10">
    <name type="scientific">Liquorilactobacillus nagelii</name>
    <dbReference type="NCBI Taxonomy" id="82688"/>
    <lineage>
        <taxon>Bacteria</taxon>
        <taxon>Bacillati</taxon>
        <taxon>Bacillota</taxon>
        <taxon>Bacilli</taxon>
        <taxon>Lactobacillales</taxon>
        <taxon>Lactobacillaceae</taxon>
        <taxon>Liquorilactobacillus</taxon>
    </lineage>
</organism>
<evidence type="ECO:0000256" key="1">
    <source>
        <dbReference type="ARBA" id="ARBA00004651"/>
    </source>
</evidence>
<keyword evidence="5 8" id="KW-0812">Transmembrane</keyword>
<dbReference type="Proteomes" id="UP000324497">
    <property type="component" value="Chromosome"/>
</dbReference>
<dbReference type="EMBL" id="CP018180">
    <property type="protein sequence ID" value="AUJ33145.1"/>
    <property type="molecule type" value="Genomic_DNA"/>
</dbReference>
<keyword evidence="10" id="KW-1185">Reference proteome</keyword>
<feature type="transmembrane region" description="Helical" evidence="8">
    <location>
        <begin position="12"/>
        <end position="36"/>
    </location>
</feature>
<reference evidence="9 10" key="1">
    <citation type="submission" date="2016-11" db="EMBL/GenBank/DDBJ databases">
        <title>Interaction between Lactobacillus species and yeast in water kefir.</title>
        <authorList>
            <person name="Behr J."/>
            <person name="Xu D."/>
            <person name="Vogel R.F."/>
        </authorList>
    </citation>
    <scope>NUCLEOTIDE SEQUENCE [LARGE SCALE GENOMIC DNA]</scope>
    <source>
        <strain evidence="9 10">TMW 1.1827</strain>
    </source>
</reference>
<evidence type="ECO:0000313" key="10">
    <source>
        <dbReference type="Proteomes" id="UP000324497"/>
    </source>
</evidence>
<dbReference type="KEGG" id="lng:BSQ50_01525"/>
<dbReference type="NCBIfam" id="TIGR03173">
    <property type="entry name" value="pbuX"/>
    <property type="match status" value="1"/>
</dbReference>
<feature type="transmembrane region" description="Helical" evidence="8">
    <location>
        <begin position="156"/>
        <end position="176"/>
    </location>
</feature>